<protein>
    <submittedName>
        <fullName evidence="2">Sua5/YciO/YrdC/YwlC family protein</fullName>
    </submittedName>
</protein>
<dbReference type="NCBIfam" id="TIGR00057">
    <property type="entry name" value="L-threonylcarbamoyladenylate synthase"/>
    <property type="match status" value="1"/>
</dbReference>
<dbReference type="STRING" id="322095.HMPREF3185_02242"/>
<sequence length="210" mass="23792">MLTKIYADSPDYRLLTELVDELRRGAIFIYPTASGYAYCCDALHQRAIEEICRLKKIDPKKKSLSIACASLSQVSEYCKMNDRAFKFIKDHEVNYTFILPASGALPRIFKQRREVGVRLAQHPIGRLLAEHLGNPLITSSLPIEDEDEPEYCTNPELIDERYGNAVYTILDAGDIPLAPSTIVDCTEEPFEVLRYGHGRLADEEPLLKKD</sequence>
<dbReference type="Proteomes" id="UP000070224">
    <property type="component" value="Unassembled WGS sequence"/>
</dbReference>
<dbReference type="PROSITE" id="PS51163">
    <property type="entry name" value="YRDC"/>
    <property type="match status" value="1"/>
</dbReference>
<evidence type="ECO:0000259" key="1">
    <source>
        <dbReference type="PROSITE" id="PS51163"/>
    </source>
</evidence>
<dbReference type="PANTHER" id="PTHR42828:SF3">
    <property type="entry name" value="THREONYLCARBAMOYL-AMP SYNTHASE"/>
    <property type="match status" value="1"/>
</dbReference>
<evidence type="ECO:0000313" key="3">
    <source>
        <dbReference type="Proteomes" id="UP000070224"/>
    </source>
</evidence>
<dbReference type="InterPro" id="IPR052532">
    <property type="entry name" value="SUA5_domain"/>
</dbReference>
<dbReference type="OrthoDB" id="9814580at2"/>
<dbReference type="AlphaFoldDB" id="A0A134AYF3"/>
<accession>A0A134AYF3</accession>
<dbReference type="InterPro" id="IPR006070">
    <property type="entry name" value="Sua5-like_dom"/>
</dbReference>
<organism evidence="2 3">
    <name type="scientific">Porphyromonas somerae</name>
    <dbReference type="NCBI Taxonomy" id="322095"/>
    <lineage>
        <taxon>Bacteria</taxon>
        <taxon>Pseudomonadati</taxon>
        <taxon>Bacteroidota</taxon>
        <taxon>Bacteroidia</taxon>
        <taxon>Bacteroidales</taxon>
        <taxon>Porphyromonadaceae</taxon>
        <taxon>Porphyromonas</taxon>
    </lineage>
</organism>
<dbReference type="InterPro" id="IPR017945">
    <property type="entry name" value="DHBP_synth_RibB-like_a/b_dom"/>
</dbReference>
<dbReference type="PANTHER" id="PTHR42828">
    <property type="entry name" value="DHBP SYNTHASE RIBB-LIKE ALPHA/BETA DOMAIN-CONTAINING PROTEIN"/>
    <property type="match status" value="1"/>
</dbReference>
<name>A0A134AYF3_9PORP</name>
<dbReference type="GO" id="GO:0003725">
    <property type="term" value="F:double-stranded RNA binding"/>
    <property type="evidence" value="ECO:0007669"/>
    <property type="project" value="InterPro"/>
</dbReference>
<reference evidence="3" key="1">
    <citation type="submission" date="2016-01" db="EMBL/GenBank/DDBJ databases">
        <authorList>
            <person name="Mitreva M."/>
            <person name="Pepin K.H."/>
            <person name="Mihindukulasuriya K.A."/>
            <person name="Fulton R."/>
            <person name="Fronick C."/>
            <person name="O'Laughlin M."/>
            <person name="Miner T."/>
            <person name="Herter B."/>
            <person name="Rosa B.A."/>
            <person name="Cordes M."/>
            <person name="Tomlinson C."/>
            <person name="Wollam A."/>
            <person name="Palsikar V.B."/>
            <person name="Mardis E.R."/>
            <person name="Wilson R.K."/>
        </authorList>
    </citation>
    <scope>NUCLEOTIDE SEQUENCE [LARGE SCALE GENOMIC DNA]</scope>
    <source>
        <strain evidence="3">KA00683</strain>
    </source>
</reference>
<evidence type="ECO:0000313" key="2">
    <source>
        <dbReference type="EMBL" id="KXB72714.1"/>
    </source>
</evidence>
<dbReference type="EMBL" id="LSDK01000156">
    <property type="protein sequence ID" value="KXB72714.1"/>
    <property type="molecule type" value="Genomic_DNA"/>
</dbReference>
<dbReference type="Gene3D" id="3.90.870.10">
    <property type="entry name" value="DHBP synthase"/>
    <property type="match status" value="1"/>
</dbReference>
<dbReference type="SUPFAM" id="SSF55821">
    <property type="entry name" value="YrdC/RibB"/>
    <property type="match status" value="1"/>
</dbReference>
<comment type="caution">
    <text evidence="2">The sequence shown here is derived from an EMBL/GenBank/DDBJ whole genome shotgun (WGS) entry which is preliminary data.</text>
</comment>
<dbReference type="Pfam" id="PF01300">
    <property type="entry name" value="Sua5_yciO_yrdC"/>
    <property type="match status" value="1"/>
</dbReference>
<proteinExistence type="predicted"/>
<dbReference type="RefSeq" id="WP_060936214.1">
    <property type="nucleotide sequence ID" value="NZ_KQ960466.1"/>
</dbReference>
<keyword evidence="3" id="KW-1185">Reference proteome</keyword>
<dbReference type="PATRIC" id="fig|322095.3.peg.2222"/>
<feature type="domain" description="YrdC-like" evidence="1">
    <location>
        <begin position="12"/>
        <end position="198"/>
    </location>
</feature>
<gene>
    <name evidence="2" type="ORF">HMPREF3185_02242</name>
</gene>